<evidence type="ECO:0000259" key="4">
    <source>
        <dbReference type="Pfam" id="PF10531"/>
    </source>
</evidence>
<evidence type="ECO:0000256" key="2">
    <source>
        <dbReference type="SAM" id="Phobius"/>
    </source>
</evidence>
<dbReference type="InterPro" id="IPR003715">
    <property type="entry name" value="Poly_export_N"/>
</dbReference>
<dbReference type="PANTHER" id="PTHR33619:SF3">
    <property type="entry name" value="POLYSACCHARIDE EXPORT PROTEIN GFCE-RELATED"/>
    <property type="match status" value="1"/>
</dbReference>
<gene>
    <name evidence="5" type="ORF">SAMN05443667_10339</name>
</gene>
<dbReference type="Pfam" id="PF02563">
    <property type="entry name" value="Poly_export"/>
    <property type="match status" value="1"/>
</dbReference>
<dbReference type="InterPro" id="IPR049712">
    <property type="entry name" value="Poly_export"/>
</dbReference>
<keyword evidence="2" id="KW-0472">Membrane</keyword>
<dbReference type="PROSITE" id="PS51257">
    <property type="entry name" value="PROKAR_LIPOPROTEIN"/>
    <property type="match status" value="1"/>
</dbReference>
<dbReference type="OrthoDB" id="662756at2"/>
<feature type="domain" description="Soluble ligand binding" evidence="4">
    <location>
        <begin position="147"/>
        <end position="193"/>
    </location>
</feature>
<feature type="transmembrane region" description="Helical" evidence="2">
    <location>
        <begin position="238"/>
        <end position="260"/>
    </location>
</feature>
<proteinExistence type="predicted"/>
<dbReference type="Proteomes" id="UP000198951">
    <property type="component" value="Unassembled WGS sequence"/>
</dbReference>
<protein>
    <submittedName>
        <fullName evidence="5">Polysaccharide export outer membrane protein</fullName>
    </submittedName>
</protein>
<evidence type="ECO:0000256" key="1">
    <source>
        <dbReference type="ARBA" id="ARBA00022729"/>
    </source>
</evidence>
<keyword evidence="2" id="KW-1133">Transmembrane helix</keyword>
<reference evidence="6" key="1">
    <citation type="submission" date="2016-10" db="EMBL/GenBank/DDBJ databases">
        <authorList>
            <person name="Varghese N."/>
            <person name="Submissions S."/>
        </authorList>
    </citation>
    <scope>NUCLEOTIDE SEQUENCE [LARGE SCALE GENOMIC DNA]</scope>
    <source>
        <strain evidence="6">DSM 22376</strain>
    </source>
</reference>
<dbReference type="Pfam" id="PF10531">
    <property type="entry name" value="SLBB"/>
    <property type="match status" value="1"/>
</dbReference>
<evidence type="ECO:0000313" key="5">
    <source>
        <dbReference type="EMBL" id="SEA26321.1"/>
    </source>
</evidence>
<organism evidence="5 6">
    <name type="scientific">Flavobacterium gillisiae</name>
    <dbReference type="NCBI Taxonomy" id="150146"/>
    <lineage>
        <taxon>Bacteria</taxon>
        <taxon>Pseudomonadati</taxon>
        <taxon>Bacteroidota</taxon>
        <taxon>Flavobacteriia</taxon>
        <taxon>Flavobacteriales</taxon>
        <taxon>Flavobacteriaceae</taxon>
        <taxon>Flavobacterium</taxon>
    </lineage>
</organism>
<feature type="domain" description="Polysaccharide export protein N-terminal" evidence="3">
    <location>
        <begin position="51"/>
        <end position="143"/>
    </location>
</feature>
<dbReference type="Gene3D" id="3.10.560.10">
    <property type="entry name" value="Outer membrane lipoprotein wza domain like"/>
    <property type="match status" value="1"/>
</dbReference>
<dbReference type="RefSeq" id="WP_091085957.1">
    <property type="nucleotide sequence ID" value="NZ_FNRD01000003.1"/>
</dbReference>
<name>A0A1H3ZSE4_9FLAO</name>
<keyword evidence="1" id="KW-0732">Signal</keyword>
<evidence type="ECO:0000313" key="6">
    <source>
        <dbReference type="Proteomes" id="UP000198951"/>
    </source>
</evidence>
<dbReference type="EMBL" id="FNRD01000003">
    <property type="protein sequence ID" value="SEA26321.1"/>
    <property type="molecule type" value="Genomic_DNA"/>
</dbReference>
<sequence>MIAKPMSKSILLLIVFIVSTSFFSCTTKKDLLYFQNPDKSNFSETVLIDKKINIDDILSVKIYSLDIESSAPYNFTNNNNNTGTSTEILKLQSYLVDNSGKITLPVLAGMKVTDKSTEELELFLTNKLKNEGHLKNPIVVVRVLNSKITILGEVKLPGTYNFTEKNLTVLQAIGLAGDLTINGQRNDVMLIRHEENTKKIIHLDLTSTDLLNSPYYYISQNDVIVVNPNKAKVKSAGIIGNAGTLLSVFTLLLTTIVLILK</sequence>
<dbReference type="GO" id="GO:0015159">
    <property type="term" value="F:polysaccharide transmembrane transporter activity"/>
    <property type="evidence" value="ECO:0007669"/>
    <property type="project" value="InterPro"/>
</dbReference>
<dbReference type="PANTHER" id="PTHR33619">
    <property type="entry name" value="POLYSACCHARIDE EXPORT PROTEIN GFCE-RELATED"/>
    <property type="match status" value="1"/>
</dbReference>
<dbReference type="InterPro" id="IPR019554">
    <property type="entry name" value="Soluble_ligand-bd"/>
</dbReference>
<accession>A0A1H3ZSE4</accession>
<keyword evidence="2" id="KW-0812">Transmembrane</keyword>
<evidence type="ECO:0000259" key="3">
    <source>
        <dbReference type="Pfam" id="PF02563"/>
    </source>
</evidence>
<keyword evidence="6" id="KW-1185">Reference proteome</keyword>
<dbReference type="STRING" id="150146.SAMN05443667_10339"/>
<dbReference type="AlphaFoldDB" id="A0A1H3ZSE4"/>